<feature type="region of interest" description="Disordered" evidence="3">
    <location>
        <begin position="371"/>
        <end position="402"/>
    </location>
</feature>
<feature type="region of interest" description="Disordered" evidence="3">
    <location>
        <begin position="486"/>
        <end position="513"/>
    </location>
</feature>
<reference evidence="6 7" key="1">
    <citation type="journal article" date="2021" name="Environ. Microbiol.">
        <title>Gene family expansions and transcriptome signatures uncover fungal adaptations to wood decay.</title>
        <authorList>
            <person name="Hage H."/>
            <person name="Miyauchi S."/>
            <person name="Viragh M."/>
            <person name="Drula E."/>
            <person name="Min B."/>
            <person name="Chaduli D."/>
            <person name="Navarro D."/>
            <person name="Favel A."/>
            <person name="Norest M."/>
            <person name="Lesage-Meessen L."/>
            <person name="Balint B."/>
            <person name="Merenyi Z."/>
            <person name="de Eugenio L."/>
            <person name="Morin E."/>
            <person name="Martinez A.T."/>
            <person name="Baldrian P."/>
            <person name="Stursova M."/>
            <person name="Martinez M.J."/>
            <person name="Novotny C."/>
            <person name="Magnuson J.K."/>
            <person name="Spatafora J.W."/>
            <person name="Maurice S."/>
            <person name="Pangilinan J."/>
            <person name="Andreopoulos W."/>
            <person name="LaButti K."/>
            <person name="Hundley H."/>
            <person name="Na H."/>
            <person name="Kuo A."/>
            <person name="Barry K."/>
            <person name="Lipzen A."/>
            <person name="Henrissat B."/>
            <person name="Riley R."/>
            <person name="Ahrendt S."/>
            <person name="Nagy L.G."/>
            <person name="Grigoriev I.V."/>
            <person name="Martin F."/>
            <person name="Rosso M.N."/>
        </authorList>
    </citation>
    <scope>NUCLEOTIDE SEQUENCE [LARGE SCALE GENOMIC DNA]</scope>
    <source>
        <strain evidence="6 7">CIRM-BRFM 1785</strain>
    </source>
</reference>
<proteinExistence type="inferred from homology"/>
<evidence type="ECO:0000259" key="5">
    <source>
        <dbReference type="Pfam" id="PF18018"/>
    </source>
</evidence>
<dbReference type="InterPro" id="IPR024826">
    <property type="entry name" value="DNA_pol_delta/II_ssu"/>
</dbReference>
<feature type="domain" description="DNA polymerase delta subunit OB-fold" evidence="5">
    <location>
        <begin position="43"/>
        <end position="175"/>
    </location>
</feature>
<feature type="domain" description="DNA polymerase alpha/delta/epsilon subunit B" evidence="4">
    <location>
        <begin position="402"/>
        <end position="476"/>
    </location>
</feature>
<evidence type="ECO:0000259" key="4">
    <source>
        <dbReference type="Pfam" id="PF04042"/>
    </source>
</evidence>
<dbReference type="Gene3D" id="2.40.50.430">
    <property type="match status" value="1"/>
</dbReference>
<evidence type="ECO:0000256" key="1">
    <source>
        <dbReference type="ARBA" id="ARBA00006035"/>
    </source>
</evidence>
<name>A0ABQ8KV61_9APHY</name>
<evidence type="ECO:0000256" key="3">
    <source>
        <dbReference type="SAM" id="MobiDB-lite"/>
    </source>
</evidence>
<comment type="similarity">
    <text evidence="1">Belongs to the DNA polymerase delta/II small subunit family.</text>
</comment>
<dbReference type="Pfam" id="PF04042">
    <property type="entry name" value="DNA_pol_E_B"/>
    <property type="match status" value="2"/>
</dbReference>
<feature type="compositionally biased region" description="Pro residues" evidence="3">
    <location>
        <begin position="1"/>
        <end position="11"/>
    </location>
</feature>
<accession>A0ABQ8KV61</accession>
<dbReference type="GeneID" id="72003188"/>
<feature type="compositionally biased region" description="Low complexity" evidence="3">
    <location>
        <begin position="383"/>
        <end position="399"/>
    </location>
</feature>
<feature type="region of interest" description="Disordered" evidence="3">
    <location>
        <begin position="1"/>
        <end position="25"/>
    </location>
</feature>
<feature type="domain" description="DNA polymerase alpha/delta/epsilon subunit B" evidence="4">
    <location>
        <begin position="215"/>
        <end position="363"/>
    </location>
</feature>
<dbReference type="EMBL" id="JADCUA010000002">
    <property type="protein sequence ID" value="KAH9842913.1"/>
    <property type="molecule type" value="Genomic_DNA"/>
</dbReference>
<keyword evidence="7" id="KW-1185">Reference proteome</keyword>
<dbReference type="InterPro" id="IPR040663">
    <property type="entry name" value="DNA_pol_D_N"/>
</dbReference>
<organism evidence="6 7">
    <name type="scientific">Rhodofomes roseus</name>
    <dbReference type="NCBI Taxonomy" id="34475"/>
    <lineage>
        <taxon>Eukaryota</taxon>
        <taxon>Fungi</taxon>
        <taxon>Dikarya</taxon>
        <taxon>Basidiomycota</taxon>
        <taxon>Agaricomycotina</taxon>
        <taxon>Agaricomycetes</taxon>
        <taxon>Polyporales</taxon>
        <taxon>Rhodofomes</taxon>
    </lineage>
</organism>
<dbReference type="Gene3D" id="3.60.21.50">
    <property type="match status" value="1"/>
</dbReference>
<dbReference type="InterPro" id="IPR007185">
    <property type="entry name" value="DNA_pol_a/d/e_bsu"/>
</dbReference>
<dbReference type="PANTHER" id="PTHR10416">
    <property type="entry name" value="DNA POLYMERASE DELTA SUBUNIT 2"/>
    <property type="match status" value="1"/>
</dbReference>
<dbReference type="RefSeq" id="XP_047783960.1">
    <property type="nucleotide sequence ID" value="XM_047922456.1"/>
</dbReference>
<feature type="compositionally biased region" description="Acidic residues" evidence="3">
    <location>
        <begin position="493"/>
        <end position="507"/>
    </location>
</feature>
<keyword evidence="2" id="KW-0235">DNA replication</keyword>
<dbReference type="Pfam" id="PF18018">
    <property type="entry name" value="DNA_pol_D_N"/>
    <property type="match status" value="1"/>
</dbReference>
<dbReference type="PANTHER" id="PTHR10416:SF0">
    <property type="entry name" value="DNA POLYMERASE DELTA SUBUNIT 2"/>
    <property type="match status" value="1"/>
</dbReference>
<dbReference type="Proteomes" id="UP000814176">
    <property type="component" value="Unassembled WGS sequence"/>
</dbReference>
<sequence length="561" mass="60561">MFPPDPLPVPEIPLTRPPTSVLPPTQRTPSFVLGASNRSYKHQYANIYFARLQLLRKYVLARATRRWKDVSGNPVFVSRVLEVIKGKLCYIIGTVYMDMPLKPNVLQDIARDHSLPAPPPRTKYCSPDDQVMLEDESGRIFLVGERLRAASLVTGVIVGVLGIETSGGEFEVVDVCYAGMAPQPSRGLEWGKSAQKDENMEVDGALGEEHDDEWVALVSGLEIGAPSPADAQIQMLVEYLTGEAGGPDDQATCSRISRLVIAGNSFSQAVSTNASTNDDQKAGRDRKGRRYGHDPANFSIHPTLTLSAHLLDIARSMPVHILPGASDPAGTLLPQQPFPRAMFHGASAYASFSCETNPTYIRVGAPSTFVPPVSNTGKGKQKASAAATSTSNGAAANSGPSRTILVSSGQPVEDMYKYLPSPPHTRLALACQSLHWRHLAPTAPDTLWCHPYFAQDPFVLAETPDVYVVGNQPAFGTKIISERGWGKRRGGGGDEEMEVDSDGDEVEEKGMEGEGGQKRCRVVLVPTFKKTGVLVLLNLRTLAVRTVQFAVEGMSGAAEDT</sequence>
<protein>
    <submittedName>
        <fullName evidence="6">DNA polymerase alpha/epsilon subunit B-domain-containing protein</fullName>
    </submittedName>
</protein>
<evidence type="ECO:0000313" key="6">
    <source>
        <dbReference type="EMBL" id="KAH9842913.1"/>
    </source>
</evidence>
<evidence type="ECO:0000313" key="7">
    <source>
        <dbReference type="Proteomes" id="UP000814176"/>
    </source>
</evidence>
<comment type="caution">
    <text evidence="6">The sequence shown here is derived from an EMBL/GenBank/DDBJ whole genome shotgun (WGS) entry which is preliminary data.</text>
</comment>
<feature type="region of interest" description="Disordered" evidence="3">
    <location>
        <begin position="270"/>
        <end position="296"/>
    </location>
</feature>
<gene>
    <name evidence="6" type="ORF">C8Q71DRAFT_735139</name>
</gene>
<evidence type="ECO:0000256" key="2">
    <source>
        <dbReference type="ARBA" id="ARBA00022705"/>
    </source>
</evidence>